<dbReference type="InterPro" id="IPR036388">
    <property type="entry name" value="WH-like_DNA-bd_sf"/>
</dbReference>
<dbReference type="OrthoDB" id="9813056at2"/>
<dbReference type="SUPFAM" id="SSF53850">
    <property type="entry name" value="Periplasmic binding protein-like II"/>
    <property type="match status" value="1"/>
</dbReference>
<keyword evidence="4" id="KW-0804">Transcription</keyword>
<dbReference type="SUPFAM" id="SSF46785">
    <property type="entry name" value="Winged helix' DNA-binding domain"/>
    <property type="match status" value="1"/>
</dbReference>
<evidence type="ECO:0000313" key="8">
    <source>
        <dbReference type="Proteomes" id="UP000249590"/>
    </source>
</evidence>
<keyword evidence="3" id="KW-0238">DNA-binding</keyword>
<reference evidence="7 8" key="1">
    <citation type="submission" date="2018-05" db="EMBL/GenBank/DDBJ databases">
        <title>Acuticoccus sediminis sp. nov., isolated from deep-sea sediment of Indian Ocean.</title>
        <authorList>
            <person name="Liu X."/>
            <person name="Lai Q."/>
            <person name="Du Y."/>
            <person name="Sun F."/>
            <person name="Zhang X."/>
            <person name="Wang S."/>
            <person name="Shao Z."/>
        </authorList>
    </citation>
    <scope>NUCLEOTIDE SEQUENCE [LARGE SCALE GENOMIC DNA]</scope>
    <source>
        <strain evidence="7 8">PTG4-2</strain>
    </source>
</reference>
<dbReference type="InterPro" id="IPR058163">
    <property type="entry name" value="LysR-type_TF_proteobact-type"/>
</dbReference>
<dbReference type="Pfam" id="PF00126">
    <property type="entry name" value="HTH_1"/>
    <property type="match status" value="1"/>
</dbReference>
<accession>A0A8B2NWV9</accession>
<feature type="domain" description="HTH lysR-type" evidence="6">
    <location>
        <begin position="28"/>
        <end position="85"/>
    </location>
</feature>
<dbReference type="PANTHER" id="PTHR30537">
    <property type="entry name" value="HTH-TYPE TRANSCRIPTIONAL REGULATOR"/>
    <property type="match status" value="1"/>
</dbReference>
<sequence>MSRRASEREDRAGGPEGAPSAASQRIWLPLNALRAFEAVARERSFTAAAASLHVSQSALSRHVGRLEELIGRRLLERRPSGVALTPAGAALLPVLTGSFDRIEQTIRGLRQEGAGPRLLRVHMPPTFLTVFGVDLLKAFRAAFPGVLIDVSSSNGVGLPASRALDVAVVFDKPRVDDRVRDLLWTVSCTPACSPEVAAAAAGRSLDDFLQQAELLHVKLENEPFGVFWADYARQRGLSVDERRGLAFDTEALAVQWAMAGGGVVLIDDGTWQREVDAGRLVTVGPTVDTAYGYYLTLHPDDLHDPAIALFRSFLINRFAGGGPRPPLPPTAPAP</sequence>
<protein>
    <submittedName>
        <fullName evidence="7">LysR family transcriptional regulator</fullName>
    </submittedName>
</protein>
<dbReference type="PRINTS" id="PR00039">
    <property type="entry name" value="HTHLYSR"/>
</dbReference>
<evidence type="ECO:0000256" key="4">
    <source>
        <dbReference type="ARBA" id="ARBA00023163"/>
    </source>
</evidence>
<name>A0A8B2NWV9_9HYPH</name>
<dbReference type="InterPro" id="IPR036390">
    <property type="entry name" value="WH_DNA-bd_sf"/>
</dbReference>
<feature type="region of interest" description="Disordered" evidence="5">
    <location>
        <begin position="1"/>
        <end position="21"/>
    </location>
</feature>
<dbReference type="RefSeq" id="WP_111348839.1">
    <property type="nucleotide sequence ID" value="NZ_QHHQ01000004.1"/>
</dbReference>
<dbReference type="GO" id="GO:0006351">
    <property type="term" value="P:DNA-templated transcription"/>
    <property type="evidence" value="ECO:0007669"/>
    <property type="project" value="TreeGrafter"/>
</dbReference>
<dbReference type="PROSITE" id="PS50931">
    <property type="entry name" value="HTH_LYSR"/>
    <property type="match status" value="1"/>
</dbReference>
<dbReference type="FunFam" id="1.10.10.10:FF:000001">
    <property type="entry name" value="LysR family transcriptional regulator"/>
    <property type="match status" value="1"/>
</dbReference>
<dbReference type="Proteomes" id="UP000249590">
    <property type="component" value="Unassembled WGS sequence"/>
</dbReference>
<evidence type="ECO:0000256" key="5">
    <source>
        <dbReference type="SAM" id="MobiDB-lite"/>
    </source>
</evidence>
<comment type="similarity">
    <text evidence="1">Belongs to the LysR transcriptional regulatory family.</text>
</comment>
<dbReference type="PANTHER" id="PTHR30537:SF5">
    <property type="entry name" value="HTH-TYPE TRANSCRIPTIONAL ACTIVATOR TTDR-RELATED"/>
    <property type="match status" value="1"/>
</dbReference>
<dbReference type="Gene3D" id="1.10.10.10">
    <property type="entry name" value="Winged helix-like DNA-binding domain superfamily/Winged helix DNA-binding domain"/>
    <property type="match status" value="1"/>
</dbReference>
<feature type="compositionally biased region" description="Basic and acidic residues" evidence="5">
    <location>
        <begin position="1"/>
        <end position="13"/>
    </location>
</feature>
<evidence type="ECO:0000259" key="6">
    <source>
        <dbReference type="PROSITE" id="PS50931"/>
    </source>
</evidence>
<evidence type="ECO:0000256" key="3">
    <source>
        <dbReference type="ARBA" id="ARBA00023125"/>
    </source>
</evidence>
<organism evidence="7 8">
    <name type="scientific">Acuticoccus sediminis</name>
    <dbReference type="NCBI Taxonomy" id="2184697"/>
    <lineage>
        <taxon>Bacteria</taxon>
        <taxon>Pseudomonadati</taxon>
        <taxon>Pseudomonadota</taxon>
        <taxon>Alphaproteobacteria</taxon>
        <taxon>Hyphomicrobiales</taxon>
        <taxon>Amorphaceae</taxon>
        <taxon>Acuticoccus</taxon>
    </lineage>
</organism>
<dbReference type="AlphaFoldDB" id="A0A8B2NWV9"/>
<dbReference type="EMBL" id="QHHQ01000004">
    <property type="protein sequence ID" value="RAI00187.1"/>
    <property type="molecule type" value="Genomic_DNA"/>
</dbReference>
<dbReference type="GO" id="GO:0043565">
    <property type="term" value="F:sequence-specific DNA binding"/>
    <property type="evidence" value="ECO:0007669"/>
    <property type="project" value="TreeGrafter"/>
</dbReference>
<evidence type="ECO:0000313" key="7">
    <source>
        <dbReference type="EMBL" id="RAI00187.1"/>
    </source>
</evidence>
<gene>
    <name evidence="7" type="ORF">DLJ53_20985</name>
</gene>
<proteinExistence type="inferred from homology"/>
<dbReference type="Gene3D" id="3.40.190.10">
    <property type="entry name" value="Periplasmic binding protein-like II"/>
    <property type="match status" value="2"/>
</dbReference>
<dbReference type="GO" id="GO:0003700">
    <property type="term" value="F:DNA-binding transcription factor activity"/>
    <property type="evidence" value="ECO:0007669"/>
    <property type="project" value="InterPro"/>
</dbReference>
<dbReference type="Pfam" id="PF03466">
    <property type="entry name" value="LysR_substrate"/>
    <property type="match status" value="1"/>
</dbReference>
<evidence type="ECO:0000256" key="2">
    <source>
        <dbReference type="ARBA" id="ARBA00023015"/>
    </source>
</evidence>
<dbReference type="InterPro" id="IPR000847">
    <property type="entry name" value="LysR_HTH_N"/>
</dbReference>
<comment type="caution">
    <text evidence="7">The sequence shown here is derived from an EMBL/GenBank/DDBJ whole genome shotgun (WGS) entry which is preliminary data.</text>
</comment>
<keyword evidence="8" id="KW-1185">Reference proteome</keyword>
<keyword evidence="2" id="KW-0805">Transcription regulation</keyword>
<dbReference type="InterPro" id="IPR005119">
    <property type="entry name" value="LysR_subst-bd"/>
</dbReference>
<evidence type="ECO:0000256" key="1">
    <source>
        <dbReference type="ARBA" id="ARBA00009437"/>
    </source>
</evidence>